<name>A0A2S0PAX5_9NEIS</name>
<reference evidence="2 3" key="1">
    <citation type="submission" date="2018-04" db="EMBL/GenBank/DDBJ databases">
        <title>Denitrifier Microvirgula.</title>
        <authorList>
            <person name="Anderson E."/>
            <person name="Jang J."/>
            <person name="Ishii S."/>
        </authorList>
    </citation>
    <scope>NUCLEOTIDE SEQUENCE [LARGE SCALE GENOMIC DNA]</scope>
    <source>
        <strain evidence="2 3">BE2.4</strain>
    </source>
</reference>
<dbReference type="InterPro" id="IPR008620">
    <property type="entry name" value="FixH"/>
</dbReference>
<dbReference type="AlphaFoldDB" id="A0A2S0PAX5"/>
<organism evidence="2 3">
    <name type="scientific">Microvirgula aerodenitrificans</name>
    <dbReference type="NCBI Taxonomy" id="57480"/>
    <lineage>
        <taxon>Bacteria</taxon>
        <taxon>Pseudomonadati</taxon>
        <taxon>Pseudomonadota</taxon>
        <taxon>Betaproteobacteria</taxon>
        <taxon>Neisseriales</taxon>
        <taxon>Aquaspirillaceae</taxon>
        <taxon>Microvirgula</taxon>
    </lineage>
</organism>
<protein>
    <submittedName>
        <fullName evidence="2">Nitrogen fixation protein FixH</fullName>
    </submittedName>
</protein>
<keyword evidence="1" id="KW-0472">Membrane</keyword>
<dbReference type="RefSeq" id="WP_051528603.1">
    <property type="nucleotide sequence ID" value="NZ_CALFSO010000135.1"/>
</dbReference>
<dbReference type="STRING" id="1122240.GCA_000620105_00265"/>
<sequence>MSTTLTPPWYKQRWPWLLMLGPAIVVVAGIATLVIAVQTNDPLVNDDYYKRGNEINEDLGRDAAAAQRGLSAQMLFADQGGAVRVLLRQQGSQPLPDTLTLSFQHPTIAGHDVTATLKREGAGSYIGEVKLTVASKHWYVRLQDPADSWRVEGQWTPDKGNGVMLEPAR</sequence>
<feature type="transmembrane region" description="Helical" evidence="1">
    <location>
        <begin position="16"/>
        <end position="37"/>
    </location>
</feature>
<keyword evidence="3" id="KW-1185">Reference proteome</keyword>
<evidence type="ECO:0000313" key="3">
    <source>
        <dbReference type="Proteomes" id="UP000244173"/>
    </source>
</evidence>
<accession>A0A2S0PAX5</accession>
<dbReference type="KEGG" id="maer:DAI18_11170"/>
<dbReference type="Proteomes" id="UP000244173">
    <property type="component" value="Chromosome"/>
</dbReference>
<evidence type="ECO:0000313" key="2">
    <source>
        <dbReference type="EMBL" id="AVY94540.1"/>
    </source>
</evidence>
<keyword evidence="1" id="KW-1133">Transmembrane helix</keyword>
<proteinExistence type="predicted"/>
<dbReference type="EMBL" id="CP028519">
    <property type="protein sequence ID" value="AVY94540.1"/>
    <property type="molecule type" value="Genomic_DNA"/>
</dbReference>
<gene>
    <name evidence="2" type="ORF">DAI18_11170</name>
</gene>
<dbReference type="OrthoDB" id="5295180at2"/>
<keyword evidence="1" id="KW-0812">Transmembrane</keyword>
<evidence type="ECO:0000256" key="1">
    <source>
        <dbReference type="SAM" id="Phobius"/>
    </source>
</evidence>
<dbReference type="Pfam" id="PF05751">
    <property type="entry name" value="FixH"/>
    <property type="match status" value="1"/>
</dbReference>